<dbReference type="CDD" id="cd12797">
    <property type="entry name" value="M23_peptidase"/>
    <property type="match status" value="1"/>
</dbReference>
<proteinExistence type="predicted"/>
<keyword evidence="5" id="KW-1185">Reference proteome</keyword>
<feature type="compositionally biased region" description="Low complexity" evidence="1">
    <location>
        <begin position="154"/>
        <end position="165"/>
    </location>
</feature>
<name>A0A367XTR5_9MICO</name>
<evidence type="ECO:0000313" key="4">
    <source>
        <dbReference type="EMBL" id="RCK57017.1"/>
    </source>
</evidence>
<dbReference type="PANTHER" id="PTHR21666:SF270">
    <property type="entry name" value="MUREIN HYDROLASE ACTIVATOR ENVC"/>
    <property type="match status" value="1"/>
</dbReference>
<dbReference type="OrthoDB" id="1099523at2"/>
<dbReference type="InterPro" id="IPR011055">
    <property type="entry name" value="Dup_hybrid_motif"/>
</dbReference>
<accession>A0A367XTR5</accession>
<feature type="region of interest" description="Disordered" evidence="1">
    <location>
        <begin position="1"/>
        <end position="46"/>
    </location>
</feature>
<dbReference type="PANTHER" id="PTHR21666">
    <property type="entry name" value="PEPTIDASE-RELATED"/>
    <property type="match status" value="1"/>
</dbReference>
<dbReference type="InterPro" id="IPR016047">
    <property type="entry name" value="M23ase_b-sheet_dom"/>
</dbReference>
<dbReference type="RefSeq" id="WP_114118457.1">
    <property type="nucleotide sequence ID" value="NZ_BMHU01000005.1"/>
</dbReference>
<protein>
    <submittedName>
        <fullName evidence="4">M23 family peptidase</fullName>
    </submittedName>
</protein>
<feature type="compositionally biased region" description="Basic and acidic residues" evidence="1">
    <location>
        <begin position="10"/>
        <end position="21"/>
    </location>
</feature>
<evidence type="ECO:0000259" key="3">
    <source>
        <dbReference type="Pfam" id="PF01551"/>
    </source>
</evidence>
<dbReference type="GO" id="GO:0004222">
    <property type="term" value="F:metalloendopeptidase activity"/>
    <property type="evidence" value="ECO:0007669"/>
    <property type="project" value="TreeGrafter"/>
</dbReference>
<feature type="compositionally biased region" description="Polar residues" evidence="1">
    <location>
        <begin position="175"/>
        <end position="192"/>
    </location>
</feature>
<evidence type="ECO:0000256" key="2">
    <source>
        <dbReference type="SAM" id="Phobius"/>
    </source>
</evidence>
<keyword evidence="2" id="KW-1133">Transmembrane helix</keyword>
<dbReference type="Pfam" id="PF01551">
    <property type="entry name" value="Peptidase_M23"/>
    <property type="match status" value="1"/>
</dbReference>
<dbReference type="Proteomes" id="UP000253508">
    <property type="component" value="Unassembled WGS sequence"/>
</dbReference>
<evidence type="ECO:0000313" key="5">
    <source>
        <dbReference type="Proteomes" id="UP000253508"/>
    </source>
</evidence>
<dbReference type="InterPro" id="IPR050570">
    <property type="entry name" value="Cell_wall_metabolism_enzyme"/>
</dbReference>
<feature type="region of interest" description="Disordered" evidence="1">
    <location>
        <begin position="147"/>
        <end position="192"/>
    </location>
</feature>
<feature type="domain" description="M23ase beta-sheet core" evidence="3">
    <location>
        <begin position="210"/>
        <end position="311"/>
    </location>
</feature>
<comment type="caution">
    <text evidence="4">The sequence shown here is derived from an EMBL/GenBank/DDBJ whole genome shotgun (WGS) entry which is preliminary data.</text>
</comment>
<keyword evidence="2" id="KW-0812">Transmembrane</keyword>
<sequence length="318" mass="33326">MAENEAANDDIARTDAPESADRSVSSRKLVAEARKQARRVERSERRKAVAAAPKRRVGGVRAVGTAIAVCALIAGVAIPAYAATQQGSDVAASATVRDEAAEDAQSFAAGDEAQGADVAATSYSARSATEIAQVAAERIALERAEEERARQAELAEQAQQQQAQESEGSPAAVTPDTSSDQEAAPTEAQNGWINPLGSAGYYISRSLSSGHDGTDMVTTSQADWTVPIYAAKSGTVVVSSEAHYGWGVAVQIDHGDGTTTLYGHMTYGSRQVQAGDYVEQGQIIGYVGSTGRSTAHHLHVEVRVNGQLVEPRSYLPIG</sequence>
<organism evidence="4 5">
    <name type="scientific">Microbacterium sorbitolivorans</name>
    <dbReference type="NCBI Taxonomy" id="1867410"/>
    <lineage>
        <taxon>Bacteria</taxon>
        <taxon>Bacillati</taxon>
        <taxon>Actinomycetota</taxon>
        <taxon>Actinomycetes</taxon>
        <taxon>Micrococcales</taxon>
        <taxon>Microbacteriaceae</taxon>
        <taxon>Microbacterium</taxon>
    </lineage>
</organism>
<reference evidence="4 5" key="1">
    <citation type="submission" date="2018-07" db="EMBL/GenBank/DDBJ databases">
        <title>Microbacterium endoborsara sp. nov., a novel actinobacterium isolated from Borszczowia aralocaspica.</title>
        <authorList>
            <person name="An D."/>
        </authorList>
    </citation>
    <scope>NUCLEOTIDE SEQUENCE [LARGE SCALE GENOMIC DNA]</scope>
    <source>
        <strain evidence="4 5">C1.15228</strain>
    </source>
</reference>
<feature type="compositionally biased region" description="Basic and acidic residues" evidence="1">
    <location>
        <begin position="29"/>
        <end position="46"/>
    </location>
</feature>
<keyword evidence="2" id="KW-0472">Membrane</keyword>
<dbReference type="AlphaFoldDB" id="A0A367XTR5"/>
<feature type="transmembrane region" description="Helical" evidence="2">
    <location>
        <begin position="62"/>
        <end position="82"/>
    </location>
</feature>
<dbReference type="SUPFAM" id="SSF51261">
    <property type="entry name" value="Duplicated hybrid motif"/>
    <property type="match status" value="1"/>
</dbReference>
<dbReference type="EMBL" id="QORO01000005">
    <property type="protein sequence ID" value="RCK57017.1"/>
    <property type="molecule type" value="Genomic_DNA"/>
</dbReference>
<evidence type="ECO:0000256" key="1">
    <source>
        <dbReference type="SAM" id="MobiDB-lite"/>
    </source>
</evidence>
<dbReference type="Gene3D" id="2.70.70.10">
    <property type="entry name" value="Glucose Permease (Domain IIA)"/>
    <property type="match status" value="1"/>
</dbReference>
<gene>
    <name evidence="4" type="ORF">DTO57_11895</name>
</gene>